<accession>A0A9W7XGD6</accession>
<keyword evidence="2" id="KW-1185">Reference proteome</keyword>
<comment type="caution">
    <text evidence="1">The sequence shown here is derived from an EMBL/GenBank/DDBJ whole genome shotgun (WGS) entry which is preliminary data.</text>
</comment>
<reference evidence="1" key="1">
    <citation type="submission" date="2022-07" db="EMBL/GenBank/DDBJ databases">
        <title>Phylogenomic reconstructions and comparative analyses of Kickxellomycotina fungi.</title>
        <authorList>
            <person name="Reynolds N.K."/>
            <person name="Stajich J.E."/>
            <person name="Barry K."/>
            <person name="Grigoriev I.V."/>
            <person name="Crous P."/>
            <person name="Smith M.E."/>
        </authorList>
    </citation>
    <scope>NUCLEOTIDE SEQUENCE</scope>
    <source>
        <strain evidence="1">NBRC 105413</strain>
    </source>
</reference>
<protein>
    <submittedName>
        <fullName evidence="1">Uncharacterized protein</fullName>
    </submittedName>
</protein>
<dbReference type="Proteomes" id="UP001145021">
    <property type="component" value="Unassembled WGS sequence"/>
</dbReference>
<gene>
    <name evidence="1" type="ORF">LPJ64_005872</name>
</gene>
<evidence type="ECO:0000313" key="2">
    <source>
        <dbReference type="Proteomes" id="UP001145021"/>
    </source>
</evidence>
<sequence>MEFLNHIHKSHFSSDFIYSLKEILETCCVLSCIERAVETSSYCEQKNYMSIAYEVRINTVDADGHWYHRCLTESNHHLWRWQKQRIYRKNVFPSAPVDYSNAQGKSSFGPIKVFDGLYDPQDVDIRLFNLQYVGWVPNLRSEYYKEVVARQRLAQIQTPAVAEYLGCVVENGLIIGVAIRKTKCTLEHALSQNVPCAEMYSKDLADAVAVMQRQGLVKSPIRPSAVALDMYNRLVLVSVDCMFGSGWYGGTKSCMPEEACHKELSLSLEKASPLGPVFALLCARIQTFSYGQSRSSHVKVVTNSCNRNTCHFDYLNDHILSLRPHSCHTLHVPEFQVSSPLSPSSSVSSFKSKYLKLTK</sequence>
<dbReference type="AlphaFoldDB" id="A0A9W7XGD6"/>
<proteinExistence type="predicted"/>
<organism evidence="1 2">
    <name type="scientific">Coemansia asiatica</name>
    <dbReference type="NCBI Taxonomy" id="1052880"/>
    <lineage>
        <taxon>Eukaryota</taxon>
        <taxon>Fungi</taxon>
        <taxon>Fungi incertae sedis</taxon>
        <taxon>Zoopagomycota</taxon>
        <taxon>Kickxellomycotina</taxon>
        <taxon>Kickxellomycetes</taxon>
        <taxon>Kickxellales</taxon>
        <taxon>Kickxellaceae</taxon>
        <taxon>Coemansia</taxon>
    </lineage>
</organism>
<dbReference type="EMBL" id="JANBOH010000438">
    <property type="protein sequence ID" value="KAJ1642266.1"/>
    <property type="molecule type" value="Genomic_DNA"/>
</dbReference>
<evidence type="ECO:0000313" key="1">
    <source>
        <dbReference type="EMBL" id="KAJ1642266.1"/>
    </source>
</evidence>
<name>A0A9W7XGD6_9FUNG</name>